<protein>
    <recommendedName>
        <fullName evidence="2">Fe/B12 periplasmic-binding domain-containing protein</fullName>
    </recommendedName>
</protein>
<feature type="domain" description="Fe/B12 periplasmic-binding" evidence="2">
    <location>
        <begin position="32"/>
        <end position="268"/>
    </location>
</feature>
<dbReference type="SUPFAM" id="SSF53807">
    <property type="entry name" value="Helical backbone' metal receptor"/>
    <property type="match status" value="1"/>
</dbReference>
<proteinExistence type="predicted"/>
<evidence type="ECO:0000256" key="1">
    <source>
        <dbReference type="ARBA" id="ARBA00022729"/>
    </source>
</evidence>
<dbReference type="PANTHER" id="PTHR30535:SF34">
    <property type="entry name" value="MOLYBDATE-BINDING PROTEIN MOLA"/>
    <property type="match status" value="1"/>
</dbReference>
<dbReference type="PANTHER" id="PTHR30535">
    <property type="entry name" value="VITAMIN B12-BINDING PROTEIN"/>
    <property type="match status" value="1"/>
</dbReference>
<dbReference type="InterPro" id="IPR054828">
    <property type="entry name" value="Vit_B12_bind_prot"/>
</dbReference>
<dbReference type="Pfam" id="PF01497">
    <property type="entry name" value="Peripla_BP_2"/>
    <property type="match status" value="1"/>
</dbReference>
<dbReference type="InterPro" id="IPR002491">
    <property type="entry name" value="ABC_transptr_periplasmic_BD"/>
</dbReference>
<reference evidence="3" key="1">
    <citation type="journal article" date="2020" name="mSystems">
        <title>Genome- and Community-Level Interaction Insights into Carbon Utilization and Element Cycling Functions of Hydrothermarchaeota in Hydrothermal Sediment.</title>
        <authorList>
            <person name="Zhou Z."/>
            <person name="Liu Y."/>
            <person name="Xu W."/>
            <person name="Pan J."/>
            <person name="Luo Z.H."/>
            <person name="Li M."/>
        </authorList>
    </citation>
    <scope>NUCLEOTIDE SEQUENCE [LARGE SCALE GENOMIC DNA]</scope>
    <source>
        <strain evidence="3">SpSt-774</strain>
    </source>
</reference>
<accession>A0A7C4TBE6</accession>
<dbReference type="EMBL" id="DTGZ01000032">
    <property type="protein sequence ID" value="HGV97006.1"/>
    <property type="molecule type" value="Genomic_DNA"/>
</dbReference>
<gene>
    <name evidence="3" type="ORF">ENV60_01765</name>
</gene>
<dbReference type="InterPro" id="IPR050902">
    <property type="entry name" value="ABC_Transporter_SBP"/>
</dbReference>
<keyword evidence="1" id="KW-0732">Signal</keyword>
<dbReference type="AlphaFoldDB" id="A0A7C4TBE6"/>
<evidence type="ECO:0000259" key="2">
    <source>
        <dbReference type="PROSITE" id="PS50983"/>
    </source>
</evidence>
<evidence type="ECO:0000313" key="3">
    <source>
        <dbReference type="EMBL" id="HGV97006.1"/>
    </source>
</evidence>
<comment type="caution">
    <text evidence="3">The sequence shown here is derived from an EMBL/GenBank/DDBJ whole genome shotgun (WGS) entry which is preliminary data.</text>
</comment>
<name>A0A7C4TBE6_UNCW3</name>
<dbReference type="PROSITE" id="PS50983">
    <property type="entry name" value="FE_B12_PBP"/>
    <property type="match status" value="1"/>
</dbReference>
<sequence>MDGFWKNTIRYLTVILFFIFFCKGPPQNQGFRIVSLSPGMTEIIFALGAQKNLVGNTTYCDYPDSAKRIYKVGDFSNPSLERIVSLRPNLVILNLPEQGRIKRELDRLKIKTFVSSPGSLADLYAEIINIGKIINKGREADSIVKFMKENIKPLNRRQKSVYIELSPKPLITIGANSFLNELIEMAGGKNIFSDLNKDYPVVAQEEVIKRNPEIIIILHPGEIKGRLGWERISAVKNCRIYKNLNQDWLLRPGPRLVLGFNELKEILE</sequence>
<dbReference type="NCBIfam" id="NF038402">
    <property type="entry name" value="TroA_like"/>
    <property type="match status" value="1"/>
</dbReference>
<dbReference type="GO" id="GO:0071281">
    <property type="term" value="P:cellular response to iron ion"/>
    <property type="evidence" value="ECO:0007669"/>
    <property type="project" value="TreeGrafter"/>
</dbReference>
<organism evidence="3">
    <name type="scientific">candidate division WOR-3 bacterium</name>
    <dbReference type="NCBI Taxonomy" id="2052148"/>
    <lineage>
        <taxon>Bacteria</taxon>
        <taxon>Bacteria division WOR-3</taxon>
    </lineage>
</organism>
<dbReference type="Gene3D" id="3.40.50.1980">
    <property type="entry name" value="Nitrogenase molybdenum iron protein domain"/>
    <property type="match status" value="2"/>
</dbReference>